<dbReference type="AlphaFoldDB" id="A0A371GA10"/>
<protein>
    <submittedName>
        <fullName evidence="1">Uncharacterized protein</fullName>
    </submittedName>
</protein>
<evidence type="ECO:0000313" key="1">
    <source>
        <dbReference type="EMBL" id="RDX87397.1"/>
    </source>
</evidence>
<dbReference type="Proteomes" id="UP000257109">
    <property type="component" value="Unassembled WGS sequence"/>
</dbReference>
<reference evidence="1" key="1">
    <citation type="submission" date="2018-05" db="EMBL/GenBank/DDBJ databases">
        <title>Draft genome of Mucuna pruriens seed.</title>
        <authorList>
            <person name="Nnadi N.E."/>
            <person name="Vos R."/>
            <person name="Hasami M.H."/>
            <person name="Devisetty U.K."/>
            <person name="Aguiy J.C."/>
        </authorList>
    </citation>
    <scope>NUCLEOTIDE SEQUENCE [LARGE SCALE GENOMIC DNA]</scope>
    <source>
        <strain evidence="1">JCA_2017</strain>
    </source>
</reference>
<organism evidence="1 2">
    <name type="scientific">Mucuna pruriens</name>
    <name type="common">Velvet bean</name>
    <name type="synonym">Dolichos pruriens</name>
    <dbReference type="NCBI Taxonomy" id="157652"/>
    <lineage>
        <taxon>Eukaryota</taxon>
        <taxon>Viridiplantae</taxon>
        <taxon>Streptophyta</taxon>
        <taxon>Embryophyta</taxon>
        <taxon>Tracheophyta</taxon>
        <taxon>Spermatophyta</taxon>
        <taxon>Magnoliopsida</taxon>
        <taxon>eudicotyledons</taxon>
        <taxon>Gunneridae</taxon>
        <taxon>Pentapetalae</taxon>
        <taxon>rosids</taxon>
        <taxon>fabids</taxon>
        <taxon>Fabales</taxon>
        <taxon>Fabaceae</taxon>
        <taxon>Papilionoideae</taxon>
        <taxon>50 kb inversion clade</taxon>
        <taxon>NPAAA clade</taxon>
        <taxon>indigoferoid/millettioid clade</taxon>
        <taxon>Phaseoleae</taxon>
        <taxon>Mucuna</taxon>
    </lineage>
</organism>
<keyword evidence="2" id="KW-1185">Reference proteome</keyword>
<accession>A0A371GA10</accession>
<gene>
    <name evidence="1" type="ORF">CR513_31135</name>
</gene>
<evidence type="ECO:0000313" key="2">
    <source>
        <dbReference type="Proteomes" id="UP000257109"/>
    </source>
</evidence>
<sequence>MAEQREEELYQQLVVMKVVVERVGGLVQETKGENLKSYLTKFNNATVRFSDALALRWSSSMKEIREQAEKHIEAEEDLVG</sequence>
<dbReference type="OrthoDB" id="1740536at2759"/>
<proteinExistence type="predicted"/>
<feature type="non-terminal residue" evidence="1">
    <location>
        <position position="1"/>
    </location>
</feature>
<dbReference type="EMBL" id="QJKJ01006241">
    <property type="protein sequence ID" value="RDX87397.1"/>
    <property type="molecule type" value="Genomic_DNA"/>
</dbReference>
<comment type="caution">
    <text evidence="1">The sequence shown here is derived from an EMBL/GenBank/DDBJ whole genome shotgun (WGS) entry which is preliminary data.</text>
</comment>
<name>A0A371GA10_MUCPR</name>